<keyword evidence="1" id="KW-1133">Transmembrane helix</keyword>
<evidence type="ECO:0000259" key="2">
    <source>
        <dbReference type="Pfam" id="PF20151"/>
    </source>
</evidence>
<gene>
    <name evidence="3" type="ORF">LAESUDRAFT_337767</name>
</gene>
<feature type="transmembrane region" description="Helical" evidence="1">
    <location>
        <begin position="211"/>
        <end position="233"/>
    </location>
</feature>
<organism evidence="3 4">
    <name type="scientific">Laetiporus sulphureus 93-53</name>
    <dbReference type="NCBI Taxonomy" id="1314785"/>
    <lineage>
        <taxon>Eukaryota</taxon>
        <taxon>Fungi</taxon>
        <taxon>Dikarya</taxon>
        <taxon>Basidiomycota</taxon>
        <taxon>Agaricomycotina</taxon>
        <taxon>Agaricomycetes</taxon>
        <taxon>Polyporales</taxon>
        <taxon>Laetiporus</taxon>
    </lineage>
</organism>
<feature type="transmembrane region" description="Helical" evidence="1">
    <location>
        <begin position="170"/>
        <end position="190"/>
    </location>
</feature>
<feature type="transmembrane region" description="Helical" evidence="1">
    <location>
        <begin position="48"/>
        <end position="73"/>
    </location>
</feature>
<reference evidence="3 4" key="1">
    <citation type="journal article" date="2016" name="Mol. Biol. Evol.">
        <title>Comparative Genomics of Early-Diverging Mushroom-Forming Fungi Provides Insights into the Origins of Lignocellulose Decay Capabilities.</title>
        <authorList>
            <person name="Nagy L.G."/>
            <person name="Riley R."/>
            <person name="Tritt A."/>
            <person name="Adam C."/>
            <person name="Daum C."/>
            <person name="Floudas D."/>
            <person name="Sun H."/>
            <person name="Yadav J.S."/>
            <person name="Pangilinan J."/>
            <person name="Larsson K.H."/>
            <person name="Matsuura K."/>
            <person name="Barry K."/>
            <person name="Labutti K."/>
            <person name="Kuo R."/>
            <person name="Ohm R.A."/>
            <person name="Bhattacharya S.S."/>
            <person name="Shirouzu T."/>
            <person name="Yoshinaga Y."/>
            <person name="Martin F.M."/>
            <person name="Grigoriev I.V."/>
            <person name="Hibbett D.S."/>
        </authorList>
    </citation>
    <scope>NUCLEOTIDE SEQUENCE [LARGE SCALE GENOMIC DNA]</scope>
    <source>
        <strain evidence="3 4">93-53</strain>
    </source>
</reference>
<protein>
    <recommendedName>
        <fullName evidence="2">DUF6533 domain-containing protein</fullName>
    </recommendedName>
</protein>
<evidence type="ECO:0000256" key="1">
    <source>
        <dbReference type="SAM" id="Phobius"/>
    </source>
</evidence>
<dbReference type="InParanoid" id="A0A165CWD7"/>
<feature type="transmembrane region" description="Helical" evidence="1">
    <location>
        <begin position="239"/>
        <end position="260"/>
    </location>
</feature>
<keyword evidence="1" id="KW-0812">Transmembrane</keyword>
<feature type="transmembrane region" description="Helical" evidence="1">
    <location>
        <begin position="15"/>
        <end position="36"/>
    </location>
</feature>
<dbReference type="RefSeq" id="XP_040761312.1">
    <property type="nucleotide sequence ID" value="XM_040902077.1"/>
</dbReference>
<dbReference type="AlphaFoldDB" id="A0A165CWD7"/>
<name>A0A165CWD7_9APHY</name>
<evidence type="ECO:0000313" key="3">
    <source>
        <dbReference type="EMBL" id="KZT03572.1"/>
    </source>
</evidence>
<dbReference type="GeneID" id="63819108"/>
<dbReference type="OrthoDB" id="2803471at2759"/>
<dbReference type="Proteomes" id="UP000076871">
    <property type="component" value="Unassembled WGS sequence"/>
</dbReference>
<dbReference type="EMBL" id="KV427643">
    <property type="protein sequence ID" value="KZT03572.1"/>
    <property type="molecule type" value="Genomic_DNA"/>
</dbReference>
<dbReference type="InterPro" id="IPR045340">
    <property type="entry name" value="DUF6533"/>
</dbReference>
<proteinExistence type="predicted"/>
<sequence length="316" mass="35657">MSASAVSETYRLDGVFITCVYYASAALCSYDYLLTFSEEVQYIWKSKFSFTTVLFCGFRYPVLLNTVFLILGLPSWRSWQNDYLYHRYPVSNGPISHHYVECCAIHLPAGLCHLQPEYMAFADRPKSHPSSRMHFYLHCDLHYAWIIRLPWAASLRCQLRELCSTREVRIIGARIALVVADALVLALTWLKTYRLRNADRMLETTTLSAALFTGCTLSTSSLLCIANVIAIAIASINTLIFPMNAWLAVLTSVLLSRLLFHLREVSSKDSSKDSTMSTAVSSTVVFQDSHAIRMRVLSHSTIEVDDGGYVTDECDV</sequence>
<keyword evidence="1" id="KW-0472">Membrane</keyword>
<keyword evidence="4" id="KW-1185">Reference proteome</keyword>
<accession>A0A165CWD7</accession>
<dbReference type="Pfam" id="PF20151">
    <property type="entry name" value="DUF6533"/>
    <property type="match status" value="1"/>
</dbReference>
<feature type="domain" description="DUF6533" evidence="2">
    <location>
        <begin position="19"/>
        <end position="64"/>
    </location>
</feature>
<evidence type="ECO:0000313" key="4">
    <source>
        <dbReference type="Proteomes" id="UP000076871"/>
    </source>
</evidence>